<proteinExistence type="inferred from homology"/>
<reference evidence="4" key="1">
    <citation type="submission" date="2016-10" db="EMBL/GenBank/DDBJ databases">
        <authorList>
            <person name="Varghese N."/>
            <person name="Submissions S."/>
        </authorList>
    </citation>
    <scope>NUCLEOTIDE SEQUENCE [LARGE SCALE GENOMIC DNA]</scope>
    <source>
        <strain evidence="4">KCTC 32247</strain>
    </source>
</reference>
<dbReference type="InterPro" id="IPR037021">
    <property type="entry name" value="RnfH_sf"/>
</dbReference>
<dbReference type="STRING" id="1392877.SAMN05216221_2444"/>
<keyword evidence="4" id="KW-1185">Reference proteome</keyword>
<organism evidence="3 4">
    <name type="scientific">Pseudomonas oryzae</name>
    <dbReference type="NCBI Taxonomy" id="1392877"/>
    <lineage>
        <taxon>Bacteria</taxon>
        <taxon>Pseudomonadati</taxon>
        <taxon>Pseudomonadota</taxon>
        <taxon>Gammaproteobacteria</taxon>
        <taxon>Pseudomonadales</taxon>
        <taxon>Pseudomonadaceae</taxon>
        <taxon>Pseudomonas</taxon>
    </lineage>
</organism>
<dbReference type="OrthoDB" id="9796575at2"/>
<dbReference type="HAMAP" id="MF_00460">
    <property type="entry name" value="UPF0125_RnfH"/>
    <property type="match status" value="1"/>
</dbReference>
<evidence type="ECO:0000313" key="4">
    <source>
        <dbReference type="Proteomes" id="UP000243359"/>
    </source>
</evidence>
<gene>
    <name evidence="3" type="ORF">SAMN05216221_2444</name>
</gene>
<dbReference type="PANTHER" id="PTHR37483:SF1">
    <property type="entry name" value="UPF0125 PROTEIN RATB"/>
    <property type="match status" value="1"/>
</dbReference>
<sequence length="83" mass="9255">MKVAVVYAAPRPLLLTCQVEEGSSVAQAIEQSGLLRYCPEIDLKQQKVGVFGKFVKLDSPLKDGDRVEIYQRITRGLDDDDDD</sequence>
<dbReference type="RefSeq" id="WP_090349198.1">
    <property type="nucleotide sequence ID" value="NZ_LT629751.1"/>
</dbReference>
<dbReference type="Proteomes" id="UP000243359">
    <property type="component" value="Chromosome I"/>
</dbReference>
<evidence type="ECO:0000313" key="3">
    <source>
        <dbReference type="EMBL" id="SDS71418.1"/>
    </source>
</evidence>
<dbReference type="InterPro" id="IPR016155">
    <property type="entry name" value="Mopterin_synth/thiamin_S_b"/>
</dbReference>
<dbReference type="PANTHER" id="PTHR37483">
    <property type="entry name" value="UPF0125 PROTEIN RATB"/>
    <property type="match status" value="1"/>
</dbReference>
<dbReference type="InterPro" id="IPR005346">
    <property type="entry name" value="RnfH"/>
</dbReference>
<dbReference type="Gene3D" id="3.10.20.280">
    <property type="entry name" value="RnfH-like"/>
    <property type="match status" value="1"/>
</dbReference>
<dbReference type="AlphaFoldDB" id="A0A1H1UG51"/>
<evidence type="ECO:0000256" key="2">
    <source>
        <dbReference type="HAMAP-Rule" id="MF_00460"/>
    </source>
</evidence>
<name>A0A1H1UG51_9PSED</name>
<dbReference type="Pfam" id="PF03658">
    <property type="entry name" value="Ub-RnfH"/>
    <property type="match status" value="1"/>
</dbReference>
<dbReference type="EMBL" id="LT629751">
    <property type="protein sequence ID" value="SDS71418.1"/>
    <property type="molecule type" value="Genomic_DNA"/>
</dbReference>
<evidence type="ECO:0000256" key="1">
    <source>
        <dbReference type="ARBA" id="ARBA00010645"/>
    </source>
</evidence>
<comment type="similarity">
    <text evidence="1 2">Belongs to the UPF0125 (RnfH) family.</text>
</comment>
<protein>
    <recommendedName>
        <fullName evidence="2">UPF0125 protein SAMN05216221_2444</fullName>
    </recommendedName>
</protein>
<dbReference type="SUPFAM" id="SSF54285">
    <property type="entry name" value="MoaD/ThiS"/>
    <property type="match status" value="1"/>
</dbReference>
<accession>A0A1H1UG51</accession>